<dbReference type="CDD" id="cd02440">
    <property type="entry name" value="AdoMet_MTases"/>
    <property type="match status" value="1"/>
</dbReference>
<dbReference type="Pfam" id="PF08241">
    <property type="entry name" value="Methyltransf_11"/>
    <property type="match status" value="1"/>
</dbReference>
<keyword evidence="2" id="KW-0808">Transferase</keyword>
<organism evidence="2 3">
    <name type="scientific">Mycobacterium helveticum</name>
    <dbReference type="NCBI Taxonomy" id="2592811"/>
    <lineage>
        <taxon>Bacteria</taxon>
        <taxon>Bacillati</taxon>
        <taxon>Actinomycetota</taxon>
        <taxon>Actinomycetes</taxon>
        <taxon>Mycobacteriales</taxon>
        <taxon>Mycobacteriaceae</taxon>
        <taxon>Mycobacterium</taxon>
    </lineage>
</organism>
<keyword evidence="2" id="KW-0489">Methyltransferase</keyword>
<dbReference type="PANTHER" id="PTHR43591:SF24">
    <property type="entry name" value="2-METHOXY-6-POLYPRENYL-1,4-BENZOQUINOL METHYLASE, MITOCHONDRIAL"/>
    <property type="match status" value="1"/>
</dbReference>
<dbReference type="Proteomes" id="UP000320513">
    <property type="component" value="Unassembled WGS sequence"/>
</dbReference>
<dbReference type="GO" id="GO:0008757">
    <property type="term" value="F:S-adenosylmethionine-dependent methyltransferase activity"/>
    <property type="evidence" value="ECO:0007669"/>
    <property type="project" value="InterPro"/>
</dbReference>
<dbReference type="EMBL" id="VMQU01000051">
    <property type="protein sequence ID" value="TVS88579.1"/>
    <property type="molecule type" value="Genomic_DNA"/>
</dbReference>
<dbReference type="GO" id="GO:0032259">
    <property type="term" value="P:methylation"/>
    <property type="evidence" value="ECO:0007669"/>
    <property type="project" value="UniProtKB-KW"/>
</dbReference>
<evidence type="ECO:0000259" key="1">
    <source>
        <dbReference type="Pfam" id="PF08241"/>
    </source>
</evidence>
<evidence type="ECO:0000313" key="2">
    <source>
        <dbReference type="EMBL" id="TVS88579.1"/>
    </source>
</evidence>
<dbReference type="SUPFAM" id="SSF53335">
    <property type="entry name" value="S-adenosyl-L-methionine-dependent methyltransferases"/>
    <property type="match status" value="1"/>
</dbReference>
<dbReference type="RefSeq" id="WP_144949916.1">
    <property type="nucleotide sequence ID" value="NZ_VMQU01000051.1"/>
</dbReference>
<feature type="domain" description="Methyltransferase type 11" evidence="1">
    <location>
        <begin position="106"/>
        <end position="199"/>
    </location>
</feature>
<dbReference type="InterPro" id="IPR013216">
    <property type="entry name" value="Methyltransf_11"/>
</dbReference>
<dbReference type="PANTHER" id="PTHR43591">
    <property type="entry name" value="METHYLTRANSFERASE"/>
    <property type="match status" value="1"/>
</dbReference>
<sequence>MDDHSEASANPDSKDGAPPVAMSAHLADDLLSTTAVGWRSFYDKLSRRLEDIGVADSSFFLNYGYLPIDSHNESAFPIRAGTFNVNSVRLVFEVVGSHDLNGSTVVEIGCGRGGNSALVAEKFDAQVIGIDMSAEAIAFCSKTHVKPSLDFKVGDALNIPLDDAFCDAVINIESSHSYGNLPKFLKEVRRICRPGAWFLHTDFLSPEDWDYVRTRLKALGFVTDDDRDITANVLASRDQASNNYEQVYGDGNARVANFLALPGSAIYEQMRAGLLEYRILRSQLRAEAT</sequence>
<gene>
    <name evidence="2" type="ORF">FPZ47_13665</name>
</gene>
<dbReference type="AlphaFoldDB" id="A0A557XRL4"/>
<comment type="caution">
    <text evidence="2">The sequence shown here is derived from an EMBL/GenBank/DDBJ whole genome shotgun (WGS) entry which is preliminary data.</text>
</comment>
<protein>
    <submittedName>
        <fullName evidence="2">Methyltransferase domain-containing protein</fullName>
    </submittedName>
</protein>
<keyword evidence="3" id="KW-1185">Reference proteome</keyword>
<dbReference type="InterPro" id="IPR029063">
    <property type="entry name" value="SAM-dependent_MTases_sf"/>
</dbReference>
<evidence type="ECO:0000313" key="3">
    <source>
        <dbReference type="Proteomes" id="UP000320513"/>
    </source>
</evidence>
<accession>A0A557XRL4</accession>
<proteinExistence type="predicted"/>
<dbReference type="OrthoDB" id="9769602at2"/>
<dbReference type="Gene3D" id="3.40.50.150">
    <property type="entry name" value="Vaccinia Virus protein VP39"/>
    <property type="match status" value="1"/>
</dbReference>
<reference evidence="2 3" key="1">
    <citation type="submission" date="2019-07" db="EMBL/GenBank/DDBJ databases">
        <title>New Mycobacterium species.</title>
        <authorList>
            <person name="Tortoli E."/>
            <person name="Ghielmetti G."/>
            <person name="Friedel U."/>
            <person name="Trovato A."/>
        </authorList>
    </citation>
    <scope>NUCLEOTIDE SEQUENCE [LARGE SCALE GENOMIC DNA]</scope>
    <source>
        <strain evidence="2 3">16-83</strain>
    </source>
</reference>
<name>A0A557XRL4_9MYCO</name>